<dbReference type="Gene3D" id="3.40.50.300">
    <property type="entry name" value="P-loop containing nucleotide triphosphate hydrolases"/>
    <property type="match status" value="1"/>
</dbReference>
<evidence type="ECO:0000259" key="5">
    <source>
        <dbReference type="PROSITE" id="PS50837"/>
    </source>
</evidence>
<dbReference type="SUPFAM" id="SSF52540">
    <property type="entry name" value="P-loop containing nucleoside triphosphate hydrolases"/>
    <property type="match status" value="1"/>
</dbReference>
<accession>A0A815FJM8</accession>
<evidence type="ECO:0000256" key="1">
    <source>
        <dbReference type="ARBA" id="ARBA00022737"/>
    </source>
</evidence>
<keyword evidence="1" id="KW-0677">Repeat</keyword>
<dbReference type="PROSITE" id="PS50837">
    <property type="entry name" value="NACHT"/>
    <property type="match status" value="1"/>
</dbReference>
<dbReference type="Gene3D" id="1.25.10.10">
    <property type="entry name" value="Leucine-rich Repeat Variant"/>
    <property type="match status" value="6"/>
</dbReference>
<evidence type="ECO:0000256" key="4">
    <source>
        <dbReference type="PROSITE-ProRule" id="PRU00103"/>
    </source>
</evidence>
<dbReference type="OrthoDB" id="6353903at2759"/>
<dbReference type="PANTHER" id="PTHR12697">
    <property type="entry name" value="PBS LYASE HEAT-LIKE PROTEIN"/>
    <property type="match status" value="1"/>
</dbReference>
<dbReference type="PROSITE" id="PS50088">
    <property type="entry name" value="ANK_REPEAT"/>
    <property type="match status" value="1"/>
</dbReference>
<dbReference type="InterPro" id="IPR027417">
    <property type="entry name" value="P-loop_NTPase"/>
</dbReference>
<dbReference type="SUPFAM" id="SSF48371">
    <property type="entry name" value="ARM repeat"/>
    <property type="match status" value="1"/>
</dbReference>
<dbReference type="SMART" id="SM01349">
    <property type="entry name" value="TOG"/>
    <property type="match status" value="2"/>
</dbReference>
<dbReference type="InterPro" id="IPR007111">
    <property type="entry name" value="NACHT_NTPase"/>
</dbReference>
<protein>
    <recommendedName>
        <fullName evidence="5">NACHT domain-containing protein</fullName>
    </recommendedName>
</protein>
<feature type="repeat" description="ANK" evidence="3">
    <location>
        <begin position="53"/>
        <end position="85"/>
    </location>
</feature>
<dbReference type="InterPro" id="IPR011989">
    <property type="entry name" value="ARM-like"/>
</dbReference>
<feature type="repeat" description="HEAT" evidence="4">
    <location>
        <begin position="1291"/>
        <end position="1328"/>
    </location>
</feature>
<dbReference type="PANTHER" id="PTHR12697:SF5">
    <property type="entry name" value="DEOXYHYPUSINE HYDROXYLASE"/>
    <property type="match status" value="1"/>
</dbReference>
<keyword evidence="8" id="KW-1185">Reference proteome</keyword>
<proteinExistence type="predicted"/>
<dbReference type="InterPro" id="IPR000225">
    <property type="entry name" value="Armadillo"/>
</dbReference>
<evidence type="ECO:0000256" key="2">
    <source>
        <dbReference type="ARBA" id="ARBA00045876"/>
    </source>
</evidence>
<dbReference type="SMART" id="SM00248">
    <property type="entry name" value="ANK"/>
    <property type="match status" value="4"/>
</dbReference>
<dbReference type="InterPro" id="IPR034085">
    <property type="entry name" value="TOG"/>
</dbReference>
<dbReference type="EMBL" id="CAJNOQ010013666">
    <property type="protein sequence ID" value="CAF1326222.1"/>
    <property type="molecule type" value="Genomic_DNA"/>
</dbReference>
<gene>
    <name evidence="6" type="ORF">GPM918_LOCUS29717</name>
    <name evidence="7" type="ORF">SRO942_LOCUS30307</name>
</gene>
<name>A0A815FJM8_9BILA</name>
<dbReference type="Proteomes" id="UP000681722">
    <property type="component" value="Unassembled WGS sequence"/>
</dbReference>
<dbReference type="Pfam" id="PF05729">
    <property type="entry name" value="NACHT"/>
    <property type="match status" value="1"/>
</dbReference>
<evidence type="ECO:0000313" key="8">
    <source>
        <dbReference type="Proteomes" id="UP000663829"/>
    </source>
</evidence>
<evidence type="ECO:0000313" key="6">
    <source>
        <dbReference type="EMBL" id="CAF1326222.1"/>
    </source>
</evidence>
<dbReference type="Gene3D" id="3.90.176.10">
    <property type="entry name" value="Toxin ADP-ribosyltransferase, Chain A, domain 1"/>
    <property type="match status" value="1"/>
</dbReference>
<dbReference type="SUPFAM" id="SSF48403">
    <property type="entry name" value="Ankyrin repeat"/>
    <property type="match status" value="1"/>
</dbReference>
<evidence type="ECO:0000256" key="3">
    <source>
        <dbReference type="PROSITE-ProRule" id="PRU00023"/>
    </source>
</evidence>
<comment type="function">
    <text evidence="2">Catalyzes the hydroxylation of the N(6)-(4-aminobutyl)-L-lysine intermediate produced by deoxyhypusine synthase/DHPS on a critical lysine of the eukaryotic translation initiation factor 5A/eIF-5A. This is the second step of the post-translational modification of that lysine into an unusual amino acid residue named hypusine. Hypusination is unique to mature eIF-5A factor and is essential for its function.</text>
</comment>
<dbReference type="Pfam" id="PF13646">
    <property type="entry name" value="HEAT_2"/>
    <property type="match status" value="5"/>
</dbReference>
<dbReference type="SUPFAM" id="SSF56399">
    <property type="entry name" value="ADP-ribosylation"/>
    <property type="match status" value="1"/>
</dbReference>
<reference evidence="6" key="1">
    <citation type="submission" date="2021-02" db="EMBL/GenBank/DDBJ databases">
        <authorList>
            <person name="Nowell W R."/>
        </authorList>
    </citation>
    <scope>NUCLEOTIDE SEQUENCE</scope>
</reference>
<keyword evidence="3" id="KW-0040">ANK repeat</keyword>
<dbReference type="SMART" id="SM00567">
    <property type="entry name" value="EZ_HEAT"/>
    <property type="match status" value="14"/>
</dbReference>
<dbReference type="InterPro" id="IPR004155">
    <property type="entry name" value="PBS_lyase_HEAT"/>
</dbReference>
<feature type="non-terminal residue" evidence="6">
    <location>
        <position position="1478"/>
    </location>
</feature>
<organism evidence="6 8">
    <name type="scientific">Didymodactylos carnosus</name>
    <dbReference type="NCBI Taxonomy" id="1234261"/>
    <lineage>
        <taxon>Eukaryota</taxon>
        <taxon>Metazoa</taxon>
        <taxon>Spiralia</taxon>
        <taxon>Gnathifera</taxon>
        <taxon>Rotifera</taxon>
        <taxon>Eurotatoria</taxon>
        <taxon>Bdelloidea</taxon>
        <taxon>Philodinida</taxon>
        <taxon>Philodinidae</taxon>
        <taxon>Didymodactylos</taxon>
    </lineage>
</organism>
<dbReference type="SMART" id="SM00185">
    <property type="entry name" value="ARM"/>
    <property type="match status" value="6"/>
</dbReference>
<dbReference type="InterPro" id="IPR000357">
    <property type="entry name" value="HEAT"/>
</dbReference>
<dbReference type="InterPro" id="IPR036770">
    <property type="entry name" value="Ankyrin_rpt-contain_sf"/>
</dbReference>
<dbReference type="InterPro" id="IPR016024">
    <property type="entry name" value="ARM-type_fold"/>
</dbReference>
<dbReference type="Pfam" id="PF12796">
    <property type="entry name" value="Ank_2"/>
    <property type="match status" value="1"/>
</dbReference>
<feature type="repeat" description="HEAT" evidence="4">
    <location>
        <begin position="1186"/>
        <end position="1223"/>
    </location>
</feature>
<dbReference type="InterPro" id="IPR002110">
    <property type="entry name" value="Ankyrin_rpt"/>
</dbReference>
<sequence>MEAMEIESVHVDSEELTSANLYHACENNNIEQVMRYIESANINDIINEKYHPSGSTALHIAAHKGHNEIVKLLLKNGAFRSTTNKYGLTPFEEARTEETKDLFRRINTRHSFIGNLYDTIIYDDYIEWVIADTDLVKECDHFKNGTDSLKRYDYLATRELLVEIISYYIKEYLVQSEGLSDAHIKEIEYDFTEALHQRDIIHYLIKAYTSSTANFYKILNKHLAKYLMDYFDQKINFRPNYRLVNCLKNIVALLIHHPDFINHHFIGTTYRGMLMTENDLGKYQTGSQIMNRTFLSTSKKLTVAEFFAGEGQKNSFRKTPDRMHIQISVVCQYKIRNIRTALDIELMSNILDEQEVLITPFATFNVTNVKRHDPTTNPSVLVEIELEEYESVCELTYLCELIRYQHKRYSRIERLMNPAKSFPTEQSYINLAILEIKEQQKKEKKLCDAQQRDAIIGTFEEIHEAKAVVDVKDIFETCKNQTKKVLVLGRAGIGKTTFCRYVAYRWANGTIWPQYKLIFLIPLRRLTESRYPPLPSGISYSRIDLVEKECFHHALSDKDKIYLIEQFDKSQVLWLLDGYDEIVQNVPAHLQYLFEQLLNTPHHILTSRPYSNKLSYDVVMEITGFTDDNIGEYVKQFFDQITGESDDASSTGQNLLDFLKLSTNIWGIAHIPVNLELICSLWADTDWSMSRELTMTQLYDRITEWLCRRYLEKQRNIEIILMTKEDVYKSCHKELAFLESMAFNGMTTNTIILRPPLLKKALKDTKCSLRDHPYLLNIGILKSFNHQAVGTQIETDKDHYFVHLSFQEHFAARYLVTALADPPCQEAIEFLKCNKYNQRFGQVFTFVSGLLTESNSESCIRTFWATILREPLDLVGLRHIQLVIACVEETSGNSNLPGRAELISPIIKWLKYAVLSESDVIIQQLTDSLRRSASLTREPAVMDTLIQLLQNQQTKVKTNVCSLISKLPLTKPHPKLIHSLLIALRDDSADVRYSACQALWKMGDKAATSEVLRALLIALGHEKYYVRSSVCKVLRQMGDRAATSEVIRALLNALGDENENVRQNVCKALGKMGDKAATSEVIRVLLNALSDKNGYVRQDVCEALGKMGEKAATSEVIRALVNALGDNNENVRYSACEALGEMGGKAATSEVIRALVNALGDNNENVRYSACEALGEMGGKAATSEVIKALFNALSDDDESVRYSAYEALGKMGDKAATSEVIRALVNALGDNNENVRYSACEALGEMGEKAATSEVIRALVNALGDNNENVRYSACEALGEMGGKAATSEVIKALFNALSDDDESVRYSAYEALGKMGDKAATSEVINALSDENENVRWRACKTLGKMGDKAATYEVIRALLNALGDKNENVRYSACEALGNMGDKGVTSEVIRALLIALGDNNKNVRYSACEAFGNMGDKAATSEVIRALLNALGDKNENVRQNVCEALGEMGDKAATSEVIRALLSALGDKKASAR</sequence>
<dbReference type="GO" id="GO:0016491">
    <property type="term" value="F:oxidoreductase activity"/>
    <property type="evidence" value="ECO:0007669"/>
    <property type="project" value="TreeGrafter"/>
</dbReference>
<feature type="domain" description="NACHT" evidence="5">
    <location>
        <begin position="483"/>
        <end position="609"/>
    </location>
</feature>
<dbReference type="Proteomes" id="UP000663829">
    <property type="component" value="Unassembled WGS sequence"/>
</dbReference>
<comment type="caution">
    <text evidence="6">The sequence shown here is derived from an EMBL/GenBank/DDBJ whole genome shotgun (WGS) entry which is preliminary data.</text>
</comment>
<feature type="repeat" description="HEAT" evidence="4">
    <location>
        <begin position="1221"/>
        <end position="1258"/>
    </location>
</feature>
<dbReference type="EMBL" id="CAJOBC010050535">
    <property type="protein sequence ID" value="CAF4176114.1"/>
    <property type="molecule type" value="Genomic_DNA"/>
</dbReference>
<dbReference type="Gene3D" id="1.25.40.20">
    <property type="entry name" value="Ankyrin repeat-containing domain"/>
    <property type="match status" value="1"/>
</dbReference>
<evidence type="ECO:0000313" key="7">
    <source>
        <dbReference type="EMBL" id="CAF4176114.1"/>
    </source>
</evidence>
<dbReference type="InterPro" id="IPR021133">
    <property type="entry name" value="HEAT_type_2"/>
</dbReference>
<dbReference type="Pfam" id="PF02985">
    <property type="entry name" value="HEAT"/>
    <property type="match status" value="3"/>
</dbReference>
<dbReference type="PROSITE" id="PS50297">
    <property type="entry name" value="ANK_REP_REGION"/>
    <property type="match status" value="1"/>
</dbReference>
<dbReference type="PROSITE" id="PS50077">
    <property type="entry name" value="HEAT_REPEAT"/>
    <property type="match status" value="3"/>
</dbReference>